<evidence type="ECO:0000313" key="2">
    <source>
        <dbReference type="Proteomes" id="UP000198892"/>
    </source>
</evidence>
<accession>A0A1I5S700</accession>
<keyword evidence="2" id="KW-1185">Reference proteome</keyword>
<gene>
    <name evidence="1" type="ORF">SAMN05518683_10873</name>
</gene>
<organism evidence="1 2">
    <name type="scientific">Salibacterium halotolerans</name>
    <dbReference type="NCBI Taxonomy" id="1884432"/>
    <lineage>
        <taxon>Bacteria</taxon>
        <taxon>Bacillati</taxon>
        <taxon>Bacillota</taxon>
        <taxon>Bacilli</taxon>
        <taxon>Bacillales</taxon>
        <taxon>Bacillaceae</taxon>
    </lineage>
</organism>
<name>A0A1I5S700_9BACI</name>
<protein>
    <submittedName>
        <fullName evidence="1">Uncharacterized protein</fullName>
    </submittedName>
</protein>
<reference evidence="2" key="1">
    <citation type="submission" date="2016-10" db="EMBL/GenBank/DDBJ databases">
        <authorList>
            <person name="Varghese N."/>
            <person name="Submissions S."/>
        </authorList>
    </citation>
    <scope>NUCLEOTIDE SEQUENCE [LARGE SCALE GENOMIC DNA]</scope>
    <source>
        <strain evidence="2">S7</strain>
    </source>
</reference>
<dbReference type="AlphaFoldDB" id="A0A1I5S700"/>
<dbReference type="EMBL" id="FOXD01000008">
    <property type="protein sequence ID" value="SFP66484.1"/>
    <property type="molecule type" value="Genomic_DNA"/>
</dbReference>
<sequence>MIMDVVRINAFQFYGVDFGNMGLSNYISLW</sequence>
<dbReference type="STRING" id="1884432.SAMN05518683_10873"/>
<proteinExistence type="predicted"/>
<dbReference type="Proteomes" id="UP000198892">
    <property type="component" value="Unassembled WGS sequence"/>
</dbReference>
<evidence type="ECO:0000313" key="1">
    <source>
        <dbReference type="EMBL" id="SFP66484.1"/>
    </source>
</evidence>